<dbReference type="EMBL" id="JAVDYG010000001">
    <property type="protein sequence ID" value="MDR7363569.1"/>
    <property type="molecule type" value="Genomic_DNA"/>
</dbReference>
<dbReference type="Proteomes" id="UP001183648">
    <property type="component" value="Unassembled WGS sequence"/>
</dbReference>
<accession>A0ABU2BYV2</accession>
<evidence type="ECO:0000256" key="1">
    <source>
        <dbReference type="SAM" id="MobiDB-lite"/>
    </source>
</evidence>
<comment type="caution">
    <text evidence="2">The sequence shown here is derived from an EMBL/GenBank/DDBJ whole genome shotgun (WGS) entry which is preliminary data.</text>
</comment>
<dbReference type="RefSeq" id="WP_310304107.1">
    <property type="nucleotide sequence ID" value="NZ_BAAAPS010000003.1"/>
</dbReference>
<organism evidence="2 3">
    <name type="scientific">Nocardioides marmoribigeumensis</name>
    <dbReference type="NCBI Taxonomy" id="433649"/>
    <lineage>
        <taxon>Bacteria</taxon>
        <taxon>Bacillati</taxon>
        <taxon>Actinomycetota</taxon>
        <taxon>Actinomycetes</taxon>
        <taxon>Propionibacteriales</taxon>
        <taxon>Nocardioidaceae</taxon>
        <taxon>Nocardioides</taxon>
    </lineage>
</organism>
<feature type="region of interest" description="Disordered" evidence="1">
    <location>
        <begin position="1"/>
        <end position="22"/>
    </location>
</feature>
<proteinExistence type="predicted"/>
<keyword evidence="3" id="KW-1185">Reference proteome</keyword>
<protein>
    <submittedName>
        <fullName evidence="2">GGDEF domain-containing protein</fullName>
    </submittedName>
</protein>
<name>A0ABU2BYV2_9ACTN</name>
<reference evidence="2 3" key="1">
    <citation type="submission" date="2023-07" db="EMBL/GenBank/DDBJ databases">
        <title>Sequencing the genomes of 1000 actinobacteria strains.</title>
        <authorList>
            <person name="Klenk H.-P."/>
        </authorList>
    </citation>
    <scope>NUCLEOTIDE SEQUENCE [LARGE SCALE GENOMIC DNA]</scope>
    <source>
        <strain evidence="2 3">DSM 19426</strain>
    </source>
</reference>
<evidence type="ECO:0000313" key="2">
    <source>
        <dbReference type="EMBL" id="MDR7363569.1"/>
    </source>
</evidence>
<sequence>MAHLPVFDPSSSPLSGPTRGRRARFLRSRQSPAGRELTAQERAGVPRGFEAVAECLVAGDDAAPAAAEAGRTLAADGASLGETLSGLRTCTTLLGLGDPTYDVTEAIATAWSEATLAFLGDVSCEDPLTGLASAAHLRARLEEIYRAADLVGASIRTSHALLVADAGDLSLSPIDHVGIDPFAHALTLAGVAEAVRSVFPGEETLARVGHGKVVALVRRPAHLGATVVELRTLLHDLGFPRTRIWVEALPDDAEMAAQALAGLALLGR</sequence>
<gene>
    <name evidence="2" type="ORF">J2S63_003122</name>
</gene>
<evidence type="ECO:0000313" key="3">
    <source>
        <dbReference type="Proteomes" id="UP001183648"/>
    </source>
</evidence>